<keyword evidence="2 4" id="KW-0472">Membrane</keyword>
<dbReference type="InterPro" id="IPR011990">
    <property type="entry name" value="TPR-like_helical_dom_sf"/>
</dbReference>
<dbReference type="InterPro" id="IPR013783">
    <property type="entry name" value="Ig-like_fold"/>
</dbReference>
<evidence type="ECO:0000259" key="5">
    <source>
        <dbReference type="PROSITE" id="PS51123"/>
    </source>
</evidence>
<dbReference type="InterPro" id="IPR006665">
    <property type="entry name" value="OmpA-like"/>
</dbReference>
<dbReference type="Gene3D" id="2.60.40.10">
    <property type="entry name" value="Immunoglobulins"/>
    <property type="match status" value="1"/>
</dbReference>
<protein>
    <submittedName>
        <fullName evidence="6">OmpA family protein</fullName>
    </submittedName>
</protein>
<comment type="subcellular location">
    <subcellularLocation>
        <location evidence="1">Cell outer membrane</location>
    </subcellularLocation>
</comment>
<comment type="caution">
    <text evidence="6">The sequence shown here is derived from an EMBL/GenBank/DDBJ whole genome shotgun (WGS) entry which is preliminary data.</text>
</comment>
<evidence type="ECO:0000256" key="2">
    <source>
        <dbReference type="ARBA" id="ARBA00023136"/>
    </source>
</evidence>
<dbReference type="SUPFAM" id="SSF103088">
    <property type="entry name" value="OmpA-like"/>
    <property type="match status" value="1"/>
</dbReference>
<evidence type="ECO:0000313" key="7">
    <source>
        <dbReference type="Proteomes" id="UP000772618"/>
    </source>
</evidence>
<proteinExistence type="predicted"/>
<accession>A0ABS5VYC1</accession>
<dbReference type="SUPFAM" id="SSF49478">
    <property type="entry name" value="Cna protein B-type domain"/>
    <property type="match status" value="1"/>
</dbReference>
<keyword evidence="3" id="KW-0998">Cell outer membrane</keyword>
<dbReference type="PRINTS" id="PR01021">
    <property type="entry name" value="OMPADOMAIN"/>
</dbReference>
<dbReference type="InterPro" id="IPR006664">
    <property type="entry name" value="OMP_bac"/>
</dbReference>
<reference evidence="6 7" key="1">
    <citation type="submission" date="2021-05" db="EMBL/GenBank/DDBJ databases">
        <title>A Polyphasic approach of four new species of the genus Ohtaekwangia: Ohtaekwangia histidinii sp. nov., Ohtaekwangia cretensis sp. nov., Ohtaekwangia indiensis sp. nov., Ohtaekwangia reichenbachii sp. nov. from diverse environment.</title>
        <authorList>
            <person name="Octaviana S."/>
        </authorList>
    </citation>
    <scope>NUCLEOTIDE SEQUENCE [LARGE SCALE GENOMIC DNA]</scope>
    <source>
        <strain evidence="6 7">PWU20</strain>
    </source>
</reference>
<gene>
    <name evidence="6" type="ORF">KK060_24165</name>
</gene>
<organism evidence="6 7">
    <name type="scientific">Chryseosolibacter indicus</name>
    <dbReference type="NCBI Taxonomy" id="2782351"/>
    <lineage>
        <taxon>Bacteria</taxon>
        <taxon>Pseudomonadati</taxon>
        <taxon>Bacteroidota</taxon>
        <taxon>Cytophagia</taxon>
        <taxon>Cytophagales</taxon>
        <taxon>Chryseotaleaceae</taxon>
        <taxon>Chryseosolibacter</taxon>
    </lineage>
</organism>
<dbReference type="SUPFAM" id="SSF82171">
    <property type="entry name" value="DPP6 N-terminal domain-like"/>
    <property type="match status" value="1"/>
</dbReference>
<dbReference type="CDD" id="cd07185">
    <property type="entry name" value="OmpA_C-like"/>
    <property type="match status" value="1"/>
</dbReference>
<keyword evidence="7" id="KW-1185">Reference proteome</keyword>
<dbReference type="SUPFAM" id="SSF48452">
    <property type="entry name" value="TPR-like"/>
    <property type="match status" value="1"/>
</dbReference>
<dbReference type="Gene3D" id="3.30.1330.60">
    <property type="entry name" value="OmpA-like domain"/>
    <property type="match status" value="1"/>
</dbReference>
<evidence type="ECO:0000256" key="4">
    <source>
        <dbReference type="PROSITE-ProRule" id="PRU00473"/>
    </source>
</evidence>
<dbReference type="Proteomes" id="UP000772618">
    <property type="component" value="Unassembled WGS sequence"/>
</dbReference>
<dbReference type="InterPro" id="IPR050330">
    <property type="entry name" value="Bact_OuterMem_StrucFunc"/>
</dbReference>
<name>A0ABS5VYC1_9BACT</name>
<evidence type="ECO:0000256" key="3">
    <source>
        <dbReference type="ARBA" id="ARBA00023237"/>
    </source>
</evidence>
<dbReference type="PANTHER" id="PTHR30329:SF21">
    <property type="entry name" value="LIPOPROTEIN YIAD-RELATED"/>
    <property type="match status" value="1"/>
</dbReference>
<evidence type="ECO:0000313" key="6">
    <source>
        <dbReference type="EMBL" id="MBT1706395.1"/>
    </source>
</evidence>
<dbReference type="Pfam" id="PF00691">
    <property type="entry name" value="OmpA"/>
    <property type="match status" value="1"/>
</dbReference>
<dbReference type="InterPro" id="IPR011659">
    <property type="entry name" value="WD40"/>
</dbReference>
<sequence length="774" mass="87594">MNASLYAQKLTLKEADRCYAHFHFASAIPLYESWVLHHPEDIETKKKLADCYLKINDSKNGERIYSELVKNDAGDQERVLNYAQMLEMNGKYTEASKYFKLYKKDGGDARGERFIMALSNIENFYRDSADVEIDYLSINSSQEDFSPAFYKKGLVFCSARNRGEGIRNTFNWNHSTYLDLYYAIDTTSITEAEYNINASKKRRRQFYKDHHSDETDRTSNDSRTLGYYYKSAYIDSLQLMAHGVVAFNKKLNTKYHEGPLVFSKDEEYFIFTRNNYYKGKYRTDSTGINRLKLYIANKVNEDWDIVEFPYNSDKYSVGHPALSPDNKILYFASDMPGGKGGSDIWYCVLKDNGWSKPVNLTAVNTEGQEVFPFIDQQGDIYFASNGWAGLGGLDIFYLRLSNISSMLPYNVGYPINSMKDDFGLIVRSNGRSGYFTSSRNGDKTSDDIFAFKSKQKLFRGFSIAGLATEERSNKLLEDVAIVLLDDNNNEIGRTTTDANGAYNFEVEPNRAYLLKAEKNDYLSFNKEISTAGIIPGKPSKFDIVLPRKGVYVISCRIVDRKTEKLLDSVKVVLTDAASGKRLYVTPEPASGAFSFIVPDVKNGDPCNLILRISRKDYLSKVVSYQGFFEEPAELKLQDVMDVRMDKIDLGTDIGKLVKINPIYFDVGKAIIRADAAKELDKIVQVMMENPGMKIELGSHTDSRGSDAANLNLSDKRAKASAAYIASKGIMEDRIVGKGYGESRLANNCSNDVKCSDKEHQLNRRTEFLVIAMGE</sequence>
<dbReference type="InterPro" id="IPR036737">
    <property type="entry name" value="OmpA-like_sf"/>
</dbReference>
<dbReference type="PANTHER" id="PTHR30329">
    <property type="entry name" value="STATOR ELEMENT OF FLAGELLAR MOTOR COMPLEX"/>
    <property type="match status" value="1"/>
</dbReference>
<evidence type="ECO:0000256" key="1">
    <source>
        <dbReference type="ARBA" id="ARBA00004442"/>
    </source>
</evidence>
<dbReference type="EMBL" id="JAHESD010000107">
    <property type="protein sequence ID" value="MBT1706395.1"/>
    <property type="molecule type" value="Genomic_DNA"/>
</dbReference>
<dbReference type="Pfam" id="PF07676">
    <property type="entry name" value="PD40"/>
    <property type="match status" value="1"/>
</dbReference>
<dbReference type="PROSITE" id="PS51123">
    <property type="entry name" value="OMPA_2"/>
    <property type="match status" value="1"/>
</dbReference>
<feature type="domain" description="OmpA-like" evidence="5">
    <location>
        <begin position="651"/>
        <end position="773"/>
    </location>
</feature>
<dbReference type="Gene3D" id="1.25.40.10">
    <property type="entry name" value="Tetratricopeptide repeat domain"/>
    <property type="match status" value="1"/>
</dbReference>